<sequence>MPCKITRKSSQKSIGITGKYKQWPGDGTRKISDTLHQEISWMCDGSMLGEVFGRLMEDPKAPFFVIRDGISFSRESPYCLWICMTSKNLTIQEDTKAILERASSLFVALDKSSEKPQGSPNVFLKHCCNLGVLILSHCSFSFMSPPFLQCEGLRFLGLDHCTHDNRSEGRENNANWVCLQSLWVLDLRYTEWDDILSEETMDIMTNLRELNIEGFLCWQLISSRLQGRLRYLQKLRIIKPTTHKAETTSIDCFNSLFVDKVDLEILDLSGNRDMENLPANLSMAKSLQMLILDGCDGLENVAVPGGPSLFPKVV</sequence>
<dbReference type="AlphaFoldDB" id="A0A3L6PX76"/>
<protein>
    <submittedName>
        <fullName evidence="1">Uncharacterized protein</fullName>
    </submittedName>
</protein>
<comment type="caution">
    <text evidence="1">The sequence shown here is derived from an EMBL/GenBank/DDBJ whole genome shotgun (WGS) entry which is preliminary data.</text>
</comment>
<dbReference type="EMBL" id="PQIB02000015">
    <property type="protein sequence ID" value="RLM64770.1"/>
    <property type="molecule type" value="Genomic_DNA"/>
</dbReference>
<reference evidence="2" key="1">
    <citation type="journal article" date="2019" name="Nat. Commun.">
        <title>The genome of broomcorn millet.</title>
        <authorList>
            <person name="Zou C."/>
            <person name="Miki D."/>
            <person name="Li D."/>
            <person name="Tang Q."/>
            <person name="Xiao L."/>
            <person name="Rajput S."/>
            <person name="Deng P."/>
            <person name="Jia W."/>
            <person name="Huang R."/>
            <person name="Zhang M."/>
            <person name="Sun Y."/>
            <person name="Hu J."/>
            <person name="Fu X."/>
            <person name="Schnable P.S."/>
            <person name="Li F."/>
            <person name="Zhang H."/>
            <person name="Feng B."/>
            <person name="Zhu X."/>
            <person name="Liu R."/>
            <person name="Schnable J.C."/>
            <person name="Zhu J.-K."/>
            <person name="Zhang H."/>
        </authorList>
    </citation>
    <scope>NUCLEOTIDE SEQUENCE [LARGE SCALE GENOMIC DNA]</scope>
</reference>
<gene>
    <name evidence="1" type="ORF">C2845_PM16G07790</name>
</gene>
<evidence type="ECO:0000313" key="2">
    <source>
        <dbReference type="Proteomes" id="UP000275267"/>
    </source>
</evidence>
<dbReference type="SUPFAM" id="SSF52058">
    <property type="entry name" value="L domain-like"/>
    <property type="match status" value="1"/>
</dbReference>
<dbReference type="STRING" id="4540.A0A3L6PX76"/>
<dbReference type="Gene3D" id="3.80.10.10">
    <property type="entry name" value="Ribonuclease Inhibitor"/>
    <property type="match status" value="1"/>
</dbReference>
<dbReference type="InterPro" id="IPR032675">
    <property type="entry name" value="LRR_dom_sf"/>
</dbReference>
<name>A0A3L6PX76_PANMI</name>
<proteinExistence type="predicted"/>
<organism evidence="1 2">
    <name type="scientific">Panicum miliaceum</name>
    <name type="common">Proso millet</name>
    <name type="synonym">Broomcorn millet</name>
    <dbReference type="NCBI Taxonomy" id="4540"/>
    <lineage>
        <taxon>Eukaryota</taxon>
        <taxon>Viridiplantae</taxon>
        <taxon>Streptophyta</taxon>
        <taxon>Embryophyta</taxon>
        <taxon>Tracheophyta</taxon>
        <taxon>Spermatophyta</taxon>
        <taxon>Magnoliopsida</taxon>
        <taxon>Liliopsida</taxon>
        <taxon>Poales</taxon>
        <taxon>Poaceae</taxon>
        <taxon>PACMAD clade</taxon>
        <taxon>Panicoideae</taxon>
        <taxon>Panicodae</taxon>
        <taxon>Paniceae</taxon>
        <taxon>Panicinae</taxon>
        <taxon>Panicum</taxon>
        <taxon>Panicum sect. Panicum</taxon>
    </lineage>
</organism>
<dbReference type="OrthoDB" id="685767at2759"/>
<dbReference type="Proteomes" id="UP000275267">
    <property type="component" value="Unassembled WGS sequence"/>
</dbReference>
<accession>A0A3L6PX76</accession>
<evidence type="ECO:0000313" key="1">
    <source>
        <dbReference type="EMBL" id="RLM64770.1"/>
    </source>
</evidence>
<keyword evidence="2" id="KW-1185">Reference proteome</keyword>